<dbReference type="SUPFAM" id="SSF46689">
    <property type="entry name" value="Homeodomain-like"/>
    <property type="match status" value="1"/>
</dbReference>
<dbReference type="InterPro" id="IPR009057">
    <property type="entry name" value="Homeodomain-like_sf"/>
</dbReference>
<dbReference type="STRING" id="479431.Namu_1221"/>
<dbReference type="eggNOG" id="COG2963">
    <property type="taxonomic scope" value="Bacteria"/>
</dbReference>
<dbReference type="KEGG" id="nml:Namu_1221"/>
<proteinExistence type="predicted"/>
<name>C8XCR1_NAKMY</name>
<dbReference type="EMBL" id="CP001737">
    <property type="protein sequence ID" value="ACV77626.1"/>
    <property type="molecule type" value="Genomic_DNA"/>
</dbReference>
<dbReference type="HOGENOM" id="CLU_027402_33_6_11"/>
<dbReference type="Gene3D" id="1.10.10.10">
    <property type="entry name" value="Winged helix-like DNA-binding domain superfamily/Winged helix DNA-binding domain"/>
    <property type="match status" value="1"/>
</dbReference>
<gene>
    <name evidence="1" type="ordered locus">Namu_1221</name>
    <name evidence="2" type="ordered locus">Namu_1223</name>
</gene>
<dbReference type="KEGG" id="nml:Namu_1223"/>
<organism evidence="1 3">
    <name type="scientific">Nakamurella multipartita (strain ATCC 700099 / DSM 44233 / CIP 104796 / JCM 9543 / NBRC 105858 / Y-104)</name>
    <name type="common">Microsphaera multipartita</name>
    <dbReference type="NCBI Taxonomy" id="479431"/>
    <lineage>
        <taxon>Bacteria</taxon>
        <taxon>Bacillati</taxon>
        <taxon>Actinomycetota</taxon>
        <taxon>Actinomycetes</taxon>
        <taxon>Nakamurellales</taxon>
        <taxon>Nakamurellaceae</taxon>
        <taxon>Nakamurella</taxon>
    </lineage>
</organism>
<dbReference type="AlphaFoldDB" id="C8XCR1"/>
<reference evidence="3" key="1">
    <citation type="submission" date="2009-09" db="EMBL/GenBank/DDBJ databases">
        <title>The complete genome of Nakamurella multipartita DSM 44233.</title>
        <authorList>
            <consortium name="US DOE Joint Genome Institute (JGI-PGF)"/>
            <person name="Lucas S."/>
            <person name="Copeland A."/>
            <person name="Lapidus A."/>
            <person name="Glavina del Rio T."/>
            <person name="Dalin E."/>
            <person name="Tice H."/>
            <person name="Bruce D."/>
            <person name="Goodwin L."/>
            <person name="Pitluck S."/>
            <person name="Kyrpides N."/>
            <person name="Mavromatis K."/>
            <person name="Ivanova N."/>
            <person name="Ovchinnikova G."/>
            <person name="Sims D."/>
            <person name="Meincke L."/>
            <person name="Brettin T."/>
            <person name="Detter J.C."/>
            <person name="Han C."/>
            <person name="Larimer F."/>
            <person name="Land M."/>
            <person name="Hauser L."/>
            <person name="Markowitz V."/>
            <person name="Cheng J.-F."/>
            <person name="Hugenholtz P."/>
            <person name="Woyke T."/>
            <person name="Wu D."/>
            <person name="Klenk H.-P."/>
            <person name="Eisen J.A."/>
        </authorList>
    </citation>
    <scope>NUCLEOTIDE SEQUENCE [LARGE SCALE GENOMIC DNA]</scope>
    <source>
        <strain evidence="3">ATCC 700099 / DSM 44233 / CIP 104796 / JCM 9543 / NBRC 105858 / Y-104</strain>
    </source>
</reference>
<evidence type="ECO:0000313" key="3">
    <source>
        <dbReference type="Proteomes" id="UP000002218"/>
    </source>
</evidence>
<evidence type="ECO:0000313" key="2">
    <source>
        <dbReference type="EMBL" id="ACV77628.1"/>
    </source>
</evidence>
<sequence length="108" mass="12502">MPAPRQYDQETRDRAVRMYRERRSSHPAESAIQARRQVGALIDVKSETLRGWIERSEIDAGVRPGTTSDEHTELVRLRREVAELRRANEILRTASAFFAAAELDRRLK</sequence>
<protein>
    <submittedName>
        <fullName evidence="1">Transposase IS3/IS911 family protein</fullName>
    </submittedName>
</protein>
<keyword evidence="3" id="KW-1185">Reference proteome</keyword>
<dbReference type="InterPro" id="IPR036388">
    <property type="entry name" value="WH-like_DNA-bd_sf"/>
</dbReference>
<dbReference type="Proteomes" id="UP000002218">
    <property type="component" value="Chromosome"/>
</dbReference>
<dbReference type="InParanoid" id="C8XCR1"/>
<dbReference type="EMBL" id="CP001737">
    <property type="protein sequence ID" value="ACV77628.1"/>
    <property type="molecule type" value="Genomic_DNA"/>
</dbReference>
<evidence type="ECO:0000313" key="1">
    <source>
        <dbReference type="EMBL" id="ACV77626.1"/>
    </source>
</evidence>
<reference evidence="1 3" key="2">
    <citation type="journal article" date="2010" name="Stand. Genomic Sci.">
        <title>Complete genome sequence of Nakamurella multipartita type strain (Y-104).</title>
        <authorList>
            <person name="Tice H."/>
            <person name="Mayilraj S."/>
            <person name="Sims D."/>
            <person name="Lapidus A."/>
            <person name="Nolan M."/>
            <person name="Lucas S."/>
            <person name="Glavina Del Rio T."/>
            <person name="Copeland A."/>
            <person name="Cheng J.F."/>
            <person name="Meincke L."/>
            <person name="Bruce D."/>
            <person name="Goodwin L."/>
            <person name="Pitluck S."/>
            <person name="Ivanova N."/>
            <person name="Mavromatis K."/>
            <person name="Ovchinnikova G."/>
            <person name="Pati A."/>
            <person name="Chen A."/>
            <person name="Palaniappan K."/>
            <person name="Land M."/>
            <person name="Hauser L."/>
            <person name="Chang Y.J."/>
            <person name="Jeffries C.D."/>
            <person name="Detter J.C."/>
            <person name="Brettin T."/>
            <person name="Rohde M."/>
            <person name="Goker M."/>
            <person name="Bristow J."/>
            <person name="Eisen J.A."/>
            <person name="Markowitz V."/>
            <person name="Hugenholtz P."/>
            <person name="Kyrpides N.C."/>
            <person name="Klenk H.P."/>
            <person name="Chen F."/>
        </authorList>
    </citation>
    <scope>NUCLEOTIDE SEQUENCE [LARGE SCALE GENOMIC DNA]</scope>
    <source>
        <strain evidence="3">ATCC 700099 / DSM 44233 / CIP 104796 / JCM 9543 / NBRC 105858 / Y-104</strain>
        <strain evidence="1">DSM 44233</strain>
    </source>
</reference>
<accession>C8XCR1</accession>